<dbReference type="Pfam" id="PF20033">
    <property type="entry name" value="DUF6438"/>
    <property type="match status" value="1"/>
</dbReference>
<dbReference type="RefSeq" id="WP_073170916.1">
    <property type="nucleotide sequence ID" value="NZ_FQVE01000001.1"/>
</dbReference>
<evidence type="ECO:0000313" key="3">
    <source>
        <dbReference type="Proteomes" id="UP000184108"/>
    </source>
</evidence>
<proteinExistence type="predicted"/>
<evidence type="ECO:0000313" key="2">
    <source>
        <dbReference type="EMBL" id="SHE56207.1"/>
    </source>
</evidence>
<reference evidence="3" key="1">
    <citation type="submission" date="2016-11" db="EMBL/GenBank/DDBJ databases">
        <authorList>
            <person name="Varghese N."/>
            <person name="Submissions S."/>
        </authorList>
    </citation>
    <scope>NUCLEOTIDE SEQUENCE [LARGE SCALE GENOMIC DNA]</scope>
    <source>
        <strain evidence="3">YR203</strain>
    </source>
</reference>
<gene>
    <name evidence="2" type="ORF">SAMN02787073_0638</name>
</gene>
<organism evidence="2 3">
    <name type="scientific">Chryseobacterium vrystaatense</name>
    <dbReference type="NCBI Taxonomy" id="307480"/>
    <lineage>
        <taxon>Bacteria</taxon>
        <taxon>Pseudomonadati</taxon>
        <taxon>Bacteroidota</taxon>
        <taxon>Flavobacteriia</taxon>
        <taxon>Flavobacteriales</taxon>
        <taxon>Weeksellaceae</taxon>
        <taxon>Chryseobacterium group</taxon>
        <taxon>Chryseobacterium</taxon>
    </lineage>
</organism>
<name>A0A1M4UHM8_9FLAO</name>
<dbReference type="AlphaFoldDB" id="A0A1M4UHM8"/>
<sequence>MLPKFSFILFFFCLVGLHSQSLKRSNAIDSLQTAEDVQQFIGRKEISHFVSVTDRIKYGSDCSHIADSLKLTPWEKGDFDGNGLTDIIITGNTREGPGTICILDKGNGFETKKISKGDLYEICAFANVKGDKIEYKSIKLHKYGPDNQIETTLLVYKFGEFIEENIQPKRHHILEIEFEATGCYGRCPSFTFKIVSNRNIEWNAGQYNNIGFRDYSGVYKSRLSENQFKELIEVLNYTDFENLNEEYDVAYTDSTTGYLKITYDDMKVKTIRDYGMMGTRGLQKPIVQSKKLRDPDETIVFFINLNV</sequence>
<accession>A0A1M4UHM8</accession>
<dbReference type="InterPro" id="IPR045497">
    <property type="entry name" value="DUF6438"/>
</dbReference>
<evidence type="ECO:0000259" key="1">
    <source>
        <dbReference type="Pfam" id="PF20033"/>
    </source>
</evidence>
<dbReference type="EMBL" id="FQVE01000001">
    <property type="protein sequence ID" value="SHE56207.1"/>
    <property type="molecule type" value="Genomic_DNA"/>
</dbReference>
<feature type="domain" description="DUF6438" evidence="1">
    <location>
        <begin position="175"/>
        <end position="283"/>
    </location>
</feature>
<protein>
    <recommendedName>
        <fullName evidence="1">DUF6438 domain-containing protein</fullName>
    </recommendedName>
</protein>
<dbReference type="Proteomes" id="UP000184108">
    <property type="component" value="Unassembled WGS sequence"/>
</dbReference>